<reference evidence="2" key="1">
    <citation type="submission" date="2019-11" db="EMBL/GenBank/DDBJ databases">
        <authorList>
            <person name="Feng L."/>
        </authorList>
    </citation>
    <scope>NUCLEOTIDE SEQUENCE</scope>
    <source>
        <strain evidence="2">CParaputrificumLFYP93</strain>
    </source>
</reference>
<feature type="compositionally biased region" description="Basic and acidic residues" evidence="1">
    <location>
        <begin position="7"/>
        <end position="21"/>
    </location>
</feature>
<sequence length="49" mass="5282">MAKAGMRRPDVNEPHGTESNHKQRYGKGDPVVPEIQGKAKTGNKKAGPI</sequence>
<protein>
    <submittedName>
        <fullName evidence="2">Uncharacterized protein</fullName>
    </submittedName>
</protein>
<dbReference type="RefSeq" id="WP_165438814.1">
    <property type="nucleotide sequence ID" value="NZ_CABHIH010000001.1"/>
</dbReference>
<dbReference type="AlphaFoldDB" id="A0A6N3AD53"/>
<organism evidence="2">
    <name type="scientific">Clostridium paraputrificum</name>
    <dbReference type="NCBI Taxonomy" id="29363"/>
    <lineage>
        <taxon>Bacteria</taxon>
        <taxon>Bacillati</taxon>
        <taxon>Bacillota</taxon>
        <taxon>Clostridia</taxon>
        <taxon>Eubacteriales</taxon>
        <taxon>Clostridiaceae</taxon>
        <taxon>Clostridium</taxon>
    </lineage>
</organism>
<feature type="region of interest" description="Disordered" evidence="1">
    <location>
        <begin position="1"/>
        <end position="49"/>
    </location>
</feature>
<proteinExistence type="predicted"/>
<dbReference type="EMBL" id="CACRTV010000031">
    <property type="protein sequence ID" value="VYT90074.1"/>
    <property type="molecule type" value="Genomic_DNA"/>
</dbReference>
<name>A0A6N3AD53_9CLOT</name>
<dbReference type="GeneID" id="51955962"/>
<evidence type="ECO:0000256" key="1">
    <source>
        <dbReference type="SAM" id="MobiDB-lite"/>
    </source>
</evidence>
<gene>
    <name evidence="2" type="ORF">CPLFYP93_00881</name>
</gene>
<evidence type="ECO:0000313" key="2">
    <source>
        <dbReference type="EMBL" id="VYT90074.1"/>
    </source>
</evidence>
<accession>A0A6N3AD53</accession>